<organism evidence="2 3">
    <name type="scientific">Echinimonas agarilytica</name>
    <dbReference type="NCBI Taxonomy" id="1215918"/>
    <lineage>
        <taxon>Bacteria</taxon>
        <taxon>Pseudomonadati</taxon>
        <taxon>Pseudomonadota</taxon>
        <taxon>Gammaproteobacteria</taxon>
        <taxon>Alteromonadales</taxon>
        <taxon>Echinimonadaceae</taxon>
        <taxon>Echinimonas</taxon>
    </lineage>
</organism>
<name>A0AA41W835_9GAMM</name>
<evidence type="ECO:0000256" key="1">
    <source>
        <dbReference type="SAM" id="SignalP"/>
    </source>
</evidence>
<gene>
    <name evidence="2" type="ORF">NAF29_13405</name>
</gene>
<proteinExistence type="predicted"/>
<evidence type="ECO:0000313" key="3">
    <source>
        <dbReference type="Proteomes" id="UP001165393"/>
    </source>
</evidence>
<evidence type="ECO:0000313" key="2">
    <source>
        <dbReference type="EMBL" id="MCM2680660.1"/>
    </source>
</evidence>
<sequence>MFKPFFKATIAALIVTSPSALSEPTADTNHCATDSALVHATYALSSQAQHKPVHHQTLELRRQGDEVAQSYPKQEITEIWNLLKDGRTRPTRYFEHYKRGIEYYPEEIKSNKNKDLWETKYQFITNAQRSDMELVKSTGQGCKRTETYRQEKAGVVYELQWLPKLKLVKRYREISTVQAASQRSFEMNLKSLHTDELPIKQFFEDHAAYAMTDYADVGDNESDPFLMQMVNLGFIKGGHSGYYNTDGAHIEGGHHSH</sequence>
<keyword evidence="3" id="KW-1185">Reference proteome</keyword>
<comment type="caution">
    <text evidence="2">The sequence shown here is derived from an EMBL/GenBank/DDBJ whole genome shotgun (WGS) entry which is preliminary data.</text>
</comment>
<dbReference type="AlphaFoldDB" id="A0AA41W835"/>
<dbReference type="Proteomes" id="UP001165393">
    <property type="component" value="Unassembled WGS sequence"/>
</dbReference>
<feature type="signal peptide" evidence="1">
    <location>
        <begin position="1"/>
        <end position="22"/>
    </location>
</feature>
<dbReference type="EMBL" id="JAMQGP010000007">
    <property type="protein sequence ID" value="MCM2680660.1"/>
    <property type="molecule type" value="Genomic_DNA"/>
</dbReference>
<dbReference type="RefSeq" id="WP_251262146.1">
    <property type="nucleotide sequence ID" value="NZ_JAMQGP010000007.1"/>
</dbReference>
<keyword evidence="1" id="KW-0732">Signal</keyword>
<feature type="chain" id="PRO_5041248376" evidence="1">
    <location>
        <begin position="23"/>
        <end position="257"/>
    </location>
</feature>
<reference evidence="2 3" key="1">
    <citation type="journal article" date="2013" name="Antonie Van Leeuwenhoek">
        <title>Echinimonas agarilytica gen. nov., sp. nov., a new gammaproteobacterium isolated from the sea urchin Strongylocentrotus intermedius.</title>
        <authorList>
            <person name="Nedashkovskaya O.I."/>
            <person name="Stenkova A.M."/>
            <person name="Zhukova N.V."/>
            <person name="Van Trappen S."/>
            <person name="Lee J.S."/>
            <person name="Kim S.B."/>
        </authorList>
    </citation>
    <scope>NUCLEOTIDE SEQUENCE [LARGE SCALE GENOMIC DNA]</scope>
    <source>
        <strain evidence="2 3">KMM 6351</strain>
    </source>
</reference>
<accession>A0AA41W835</accession>
<protein>
    <submittedName>
        <fullName evidence="2">Uncharacterized protein</fullName>
    </submittedName>
</protein>